<dbReference type="Pfam" id="PF03186">
    <property type="entry name" value="CobD_Cbib"/>
    <property type="match status" value="1"/>
</dbReference>
<keyword evidence="11" id="KW-1185">Reference proteome</keyword>
<keyword evidence="8 9" id="KW-0472">Membrane</keyword>
<evidence type="ECO:0000256" key="8">
    <source>
        <dbReference type="ARBA" id="ARBA00023136"/>
    </source>
</evidence>
<comment type="pathway">
    <text evidence="2 9">Cofactor biosynthesis; adenosylcobalamin biosynthesis.</text>
</comment>
<dbReference type="HAMAP" id="MF_00024">
    <property type="entry name" value="CobD_CbiB"/>
    <property type="match status" value="1"/>
</dbReference>
<comment type="caution">
    <text evidence="10">The sequence shown here is derived from an EMBL/GenBank/DDBJ whole genome shotgun (WGS) entry which is preliminary data.</text>
</comment>
<evidence type="ECO:0000256" key="1">
    <source>
        <dbReference type="ARBA" id="ARBA00004651"/>
    </source>
</evidence>
<dbReference type="EMBL" id="JBHLXJ010000018">
    <property type="protein sequence ID" value="MFC0351497.1"/>
    <property type="molecule type" value="Genomic_DNA"/>
</dbReference>
<feature type="transmembrane region" description="Helical" evidence="9">
    <location>
        <begin position="65"/>
        <end position="91"/>
    </location>
</feature>
<dbReference type="InterPro" id="IPR004485">
    <property type="entry name" value="Cobalamin_biosynth_CobD/CbiB"/>
</dbReference>
<evidence type="ECO:0000313" key="10">
    <source>
        <dbReference type="EMBL" id="MFC0351497.1"/>
    </source>
</evidence>
<evidence type="ECO:0000256" key="2">
    <source>
        <dbReference type="ARBA" id="ARBA00004953"/>
    </source>
</evidence>
<evidence type="ECO:0000256" key="6">
    <source>
        <dbReference type="ARBA" id="ARBA00022692"/>
    </source>
</evidence>
<dbReference type="PANTHER" id="PTHR34308:SF1">
    <property type="entry name" value="COBALAMIN BIOSYNTHESIS PROTEIN CBIB"/>
    <property type="match status" value="1"/>
</dbReference>
<gene>
    <name evidence="10" type="primary">cbiB</name>
    <name evidence="9" type="synonym">cobD</name>
    <name evidence="10" type="ORF">ACFFJH_16875</name>
</gene>
<name>A0ABV6II37_9BURK</name>
<feature type="transmembrane region" description="Helical" evidence="9">
    <location>
        <begin position="177"/>
        <end position="194"/>
    </location>
</feature>
<dbReference type="Proteomes" id="UP001589844">
    <property type="component" value="Unassembled WGS sequence"/>
</dbReference>
<feature type="transmembrane region" description="Helical" evidence="9">
    <location>
        <begin position="98"/>
        <end position="119"/>
    </location>
</feature>
<sequence length="326" mass="36124">MWLPESLSLTGSLFVLWLSLGIDRYLGEPKPALHPVVWMGKYLQAMGTWIAPASEHERADAAMPYFVAGILAWILGAILVLALSFGFIFFLTSLPENYAWLDIIFSACVLKSLWTWSLLAREVAAVESALSKSLAAGRERLSYLVSRDVTQLDAVTVRESAIETLAENLNDSVVSPLLWFALAGLPGAALYRFANTADAMWGYRGERGGRVWTWSGKWAARVDDVFSWPGARLTAILLYLVARRPLQLSLLSEVKKTDSPNGGWPMAAMALILDVRLAKPAVYTLHESGRLSDAQDTAHAIQLGQRVTYLCCVLLSVFCLLWYPLW</sequence>
<comment type="caution">
    <text evidence="9">Lacks conserved residue(s) required for the propagation of feature annotation.</text>
</comment>
<comment type="similarity">
    <text evidence="3 9">Belongs to the CobD/CbiB family.</text>
</comment>
<keyword evidence="4 9" id="KW-1003">Cell membrane</keyword>
<protein>
    <recommendedName>
        <fullName evidence="9">Cobalamin biosynthesis protein CobD</fullName>
    </recommendedName>
</protein>
<dbReference type="RefSeq" id="WP_390214112.1">
    <property type="nucleotide sequence ID" value="NZ_JBHLXJ010000018.1"/>
</dbReference>
<organism evidence="10 11">
    <name type="scientific">Undibacterium danionis</name>
    <dbReference type="NCBI Taxonomy" id="1812100"/>
    <lineage>
        <taxon>Bacteria</taxon>
        <taxon>Pseudomonadati</taxon>
        <taxon>Pseudomonadota</taxon>
        <taxon>Betaproteobacteria</taxon>
        <taxon>Burkholderiales</taxon>
        <taxon>Oxalobacteraceae</taxon>
        <taxon>Undibacterium</taxon>
    </lineage>
</organism>
<evidence type="ECO:0000313" key="11">
    <source>
        <dbReference type="Proteomes" id="UP001589844"/>
    </source>
</evidence>
<evidence type="ECO:0000256" key="3">
    <source>
        <dbReference type="ARBA" id="ARBA00006263"/>
    </source>
</evidence>
<keyword evidence="6 9" id="KW-0812">Transmembrane</keyword>
<keyword evidence="7 9" id="KW-1133">Transmembrane helix</keyword>
<feature type="transmembrane region" description="Helical" evidence="9">
    <location>
        <begin position="307"/>
        <end position="325"/>
    </location>
</feature>
<dbReference type="NCBIfam" id="TIGR00380">
    <property type="entry name" value="cobal_cbiB"/>
    <property type="match status" value="1"/>
</dbReference>
<dbReference type="PANTHER" id="PTHR34308">
    <property type="entry name" value="COBALAMIN BIOSYNTHESIS PROTEIN CBIB"/>
    <property type="match status" value="1"/>
</dbReference>
<evidence type="ECO:0000256" key="7">
    <source>
        <dbReference type="ARBA" id="ARBA00022989"/>
    </source>
</evidence>
<comment type="function">
    <text evidence="9">Converts cobyric acid to cobinamide by the addition of aminopropanol on the F carboxylic group.</text>
</comment>
<evidence type="ECO:0000256" key="5">
    <source>
        <dbReference type="ARBA" id="ARBA00022573"/>
    </source>
</evidence>
<evidence type="ECO:0000256" key="4">
    <source>
        <dbReference type="ARBA" id="ARBA00022475"/>
    </source>
</evidence>
<reference evidence="10 11" key="1">
    <citation type="submission" date="2024-09" db="EMBL/GenBank/DDBJ databases">
        <authorList>
            <person name="Sun Q."/>
            <person name="Mori K."/>
        </authorList>
    </citation>
    <scope>NUCLEOTIDE SEQUENCE [LARGE SCALE GENOMIC DNA]</scope>
    <source>
        <strain evidence="10 11">CCM 8677</strain>
    </source>
</reference>
<evidence type="ECO:0000256" key="9">
    <source>
        <dbReference type="HAMAP-Rule" id="MF_00024"/>
    </source>
</evidence>
<comment type="subcellular location">
    <subcellularLocation>
        <location evidence="1 9">Cell membrane</location>
        <topology evidence="1 9">Multi-pass membrane protein</topology>
    </subcellularLocation>
</comment>
<accession>A0ABV6II37</accession>
<keyword evidence="5 9" id="KW-0169">Cobalamin biosynthesis</keyword>
<proteinExistence type="inferred from homology"/>